<name>A0ABC8SD72_9AQUA</name>
<evidence type="ECO:0000256" key="6">
    <source>
        <dbReference type="RuleBase" id="RU367028"/>
    </source>
</evidence>
<keyword evidence="3 6" id="KW-0805">Transcription regulation</keyword>
<dbReference type="Pfam" id="PF04844">
    <property type="entry name" value="Ovate"/>
    <property type="match status" value="1"/>
</dbReference>
<proteinExistence type="predicted"/>
<keyword evidence="10" id="KW-1185">Reference proteome</keyword>
<dbReference type="Pfam" id="PF13724">
    <property type="entry name" value="DNA_binding_2"/>
    <property type="match status" value="1"/>
</dbReference>
<dbReference type="InterPro" id="IPR006458">
    <property type="entry name" value="Ovate_C"/>
</dbReference>
<dbReference type="PANTHER" id="PTHR33057:SF151">
    <property type="entry name" value="TRANSCRIPTION REPRESSOR OFP1"/>
    <property type="match status" value="1"/>
</dbReference>
<accession>A0ABC8SD72</accession>
<comment type="function">
    <text evidence="6">Transcriptional repressor that regulates multiple aspects of plant growth and development.</text>
</comment>
<feature type="region of interest" description="Disordered" evidence="7">
    <location>
        <begin position="309"/>
        <end position="339"/>
    </location>
</feature>
<feature type="compositionally biased region" description="Basic and acidic residues" evidence="7">
    <location>
        <begin position="81"/>
        <end position="92"/>
    </location>
</feature>
<feature type="compositionally biased region" description="Low complexity" evidence="7">
    <location>
        <begin position="313"/>
        <end position="327"/>
    </location>
</feature>
<feature type="compositionally biased region" description="Basic residues" evidence="7">
    <location>
        <begin position="93"/>
        <end position="106"/>
    </location>
</feature>
<dbReference type="InterPro" id="IPR025830">
    <property type="entry name" value="DNA_bnd_dom_ovate"/>
</dbReference>
<dbReference type="InterPro" id="IPR038933">
    <property type="entry name" value="Ovate"/>
</dbReference>
<dbReference type="GO" id="GO:0005634">
    <property type="term" value="C:nucleus"/>
    <property type="evidence" value="ECO:0007669"/>
    <property type="project" value="UniProtKB-SubCell"/>
</dbReference>
<organism evidence="9 10">
    <name type="scientific">Ilex paraguariensis</name>
    <name type="common">yerba mate</name>
    <dbReference type="NCBI Taxonomy" id="185542"/>
    <lineage>
        <taxon>Eukaryota</taxon>
        <taxon>Viridiplantae</taxon>
        <taxon>Streptophyta</taxon>
        <taxon>Embryophyta</taxon>
        <taxon>Tracheophyta</taxon>
        <taxon>Spermatophyta</taxon>
        <taxon>Magnoliopsida</taxon>
        <taxon>eudicotyledons</taxon>
        <taxon>Gunneridae</taxon>
        <taxon>Pentapetalae</taxon>
        <taxon>asterids</taxon>
        <taxon>campanulids</taxon>
        <taxon>Aquifoliales</taxon>
        <taxon>Aquifoliaceae</taxon>
        <taxon>Ilex</taxon>
    </lineage>
</organism>
<keyword evidence="4 6" id="KW-0804">Transcription</keyword>
<keyword evidence="2 6" id="KW-0678">Repressor</keyword>
<feature type="region of interest" description="Disordered" evidence="7">
    <location>
        <begin position="134"/>
        <end position="160"/>
    </location>
</feature>
<sequence>MGNYRFRLSDMLPNTWFYKLKDLSRTRNKNITQPTKKKHQPTSSSSSSAAAPGTEQPHLSQQRKSYYFTRELTPPPSPKAKASDTHFPDPPRKSSKNRRSTKRNRPFNRSSPRLVTSSVSAGCSCRATLESIWNKPDSPPDQYSNSPLDSSSEHESLLPEFGSSRGLTPETFDGLISWSASCHCGLDNDIIIDIEKTPFRAQLDEVDGFDNVSELNLPPIITKPANFTDMIKEMQKKEMNEPTKYRRSSSKFEERNAHGCLSVKFIKEDIISSCSKEQRNSGVRRYSVNSPGVKLRTYYPRIASRRSIQGRKSVSSSSSSGRSLSDSLAIMKSSQDPQRDFRESMVEMIMENKIRASKDLEDLLACYLSLNSDEYHELIIGVFKQIWFDISDIRLE</sequence>
<feature type="region of interest" description="Disordered" evidence="7">
    <location>
        <begin position="27"/>
        <end position="115"/>
    </location>
</feature>
<comment type="subcellular location">
    <subcellularLocation>
        <location evidence="1 6">Nucleus</location>
    </subcellularLocation>
</comment>
<evidence type="ECO:0000256" key="3">
    <source>
        <dbReference type="ARBA" id="ARBA00023015"/>
    </source>
</evidence>
<evidence type="ECO:0000259" key="8">
    <source>
        <dbReference type="PROSITE" id="PS51754"/>
    </source>
</evidence>
<evidence type="ECO:0000313" key="10">
    <source>
        <dbReference type="Proteomes" id="UP001642360"/>
    </source>
</evidence>
<dbReference type="NCBIfam" id="TIGR01568">
    <property type="entry name" value="A_thal_3678"/>
    <property type="match status" value="1"/>
</dbReference>
<dbReference type="GO" id="GO:0045892">
    <property type="term" value="P:negative regulation of DNA-templated transcription"/>
    <property type="evidence" value="ECO:0007669"/>
    <property type="project" value="UniProtKB-UniRule"/>
</dbReference>
<keyword evidence="5 6" id="KW-0539">Nucleus</keyword>
<dbReference type="PROSITE" id="PS51754">
    <property type="entry name" value="OVATE"/>
    <property type="match status" value="1"/>
</dbReference>
<dbReference type="PANTHER" id="PTHR33057">
    <property type="entry name" value="TRANSCRIPTION REPRESSOR OFP7-RELATED"/>
    <property type="match status" value="1"/>
</dbReference>
<gene>
    <name evidence="9" type="ORF">ILEXP_LOCUS22060</name>
</gene>
<evidence type="ECO:0000256" key="1">
    <source>
        <dbReference type="ARBA" id="ARBA00004123"/>
    </source>
</evidence>
<feature type="domain" description="OVATE" evidence="8">
    <location>
        <begin position="330"/>
        <end position="389"/>
    </location>
</feature>
<comment type="caution">
    <text evidence="9">The sequence shown here is derived from an EMBL/GenBank/DDBJ whole genome shotgun (WGS) entry which is preliminary data.</text>
</comment>
<dbReference type="Proteomes" id="UP001642360">
    <property type="component" value="Unassembled WGS sequence"/>
</dbReference>
<evidence type="ECO:0000313" key="9">
    <source>
        <dbReference type="EMBL" id="CAK9153765.1"/>
    </source>
</evidence>
<evidence type="ECO:0000256" key="2">
    <source>
        <dbReference type="ARBA" id="ARBA00022491"/>
    </source>
</evidence>
<feature type="compositionally biased region" description="Polar residues" evidence="7">
    <location>
        <begin position="141"/>
        <end position="150"/>
    </location>
</feature>
<protein>
    <recommendedName>
        <fullName evidence="6">Transcription repressor</fullName>
    </recommendedName>
    <alternativeName>
        <fullName evidence="6">Ovate family protein</fullName>
    </alternativeName>
</protein>
<dbReference type="AlphaFoldDB" id="A0ABC8SD72"/>
<evidence type="ECO:0000256" key="4">
    <source>
        <dbReference type="ARBA" id="ARBA00023163"/>
    </source>
</evidence>
<dbReference type="EMBL" id="CAUOFW020002447">
    <property type="protein sequence ID" value="CAK9153765.1"/>
    <property type="molecule type" value="Genomic_DNA"/>
</dbReference>
<reference evidence="9 10" key="1">
    <citation type="submission" date="2024-02" db="EMBL/GenBank/DDBJ databases">
        <authorList>
            <person name="Vignale AGUSTIN F."/>
            <person name="Sosa J E."/>
            <person name="Modenutti C."/>
        </authorList>
    </citation>
    <scope>NUCLEOTIDE SEQUENCE [LARGE SCALE GENOMIC DNA]</scope>
</reference>
<evidence type="ECO:0000256" key="7">
    <source>
        <dbReference type="SAM" id="MobiDB-lite"/>
    </source>
</evidence>
<evidence type="ECO:0000256" key="5">
    <source>
        <dbReference type="ARBA" id="ARBA00023242"/>
    </source>
</evidence>